<dbReference type="EMBL" id="BMZH01000005">
    <property type="protein sequence ID" value="GHA93658.1"/>
    <property type="molecule type" value="Genomic_DNA"/>
</dbReference>
<protein>
    <recommendedName>
        <fullName evidence="4">UrcA family protein</fullName>
    </recommendedName>
</protein>
<proteinExistence type="predicted"/>
<feature type="chain" id="PRO_5035185518" description="UrcA family protein" evidence="1">
    <location>
        <begin position="41"/>
        <end position="140"/>
    </location>
</feature>
<evidence type="ECO:0000313" key="3">
    <source>
        <dbReference type="Proteomes" id="UP000634004"/>
    </source>
</evidence>
<organism evidence="2 3">
    <name type="scientific">Algimonas arctica</name>
    <dbReference type="NCBI Taxonomy" id="1479486"/>
    <lineage>
        <taxon>Bacteria</taxon>
        <taxon>Pseudomonadati</taxon>
        <taxon>Pseudomonadota</taxon>
        <taxon>Alphaproteobacteria</taxon>
        <taxon>Maricaulales</taxon>
        <taxon>Robiginitomaculaceae</taxon>
        <taxon>Algimonas</taxon>
    </lineage>
</organism>
<keyword evidence="3" id="KW-1185">Reference proteome</keyword>
<gene>
    <name evidence="2" type="ORF">GCM10009069_15930</name>
</gene>
<accession>A0A8J3CSE0</accession>
<dbReference type="InterPro" id="IPR030972">
    <property type="entry name" value="UrcA_uranyl"/>
</dbReference>
<comment type="caution">
    <text evidence="2">The sequence shown here is derived from an EMBL/GenBank/DDBJ whole genome shotgun (WGS) entry which is preliminary data.</text>
</comment>
<keyword evidence="1" id="KW-0732">Signal</keyword>
<feature type="signal peptide" evidence="1">
    <location>
        <begin position="1"/>
        <end position="40"/>
    </location>
</feature>
<reference evidence="2" key="1">
    <citation type="journal article" date="2014" name="Int. J. Syst. Evol. Microbiol.">
        <title>Complete genome sequence of Corynebacterium casei LMG S-19264T (=DSM 44701T), isolated from a smear-ripened cheese.</title>
        <authorList>
            <consortium name="US DOE Joint Genome Institute (JGI-PGF)"/>
            <person name="Walter F."/>
            <person name="Albersmeier A."/>
            <person name="Kalinowski J."/>
            <person name="Ruckert C."/>
        </authorList>
    </citation>
    <scope>NUCLEOTIDE SEQUENCE</scope>
    <source>
        <strain evidence="2">KCTC 32513</strain>
    </source>
</reference>
<dbReference type="NCBIfam" id="TIGR04433">
    <property type="entry name" value="UrcA_uranyl"/>
    <property type="match status" value="1"/>
</dbReference>
<dbReference type="Proteomes" id="UP000634004">
    <property type="component" value="Unassembled WGS sequence"/>
</dbReference>
<evidence type="ECO:0000313" key="2">
    <source>
        <dbReference type="EMBL" id="GHA93658.1"/>
    </source>
</evidence>
<evidence type="ECO:0000256" key="1">
    <source>
        <dbReference type="SAM" id="SignalP"/>
    </source>
</evidence>
<reference evidence="2" key="2">
    <citation type="submission" date="2020-09" db="EMBL/GenBank/DDBJ databases">
        <authorList>
            <person name="Sun Q."/>
            <person name="Kim S."/>
        </authorList>
    </citation>
    <scope>NUCLEOTIDE SEQUENCE</scope>
    <source>
        <strain evidence="2">KCTC 32513</strain>
    </source>
</reference>
<name>A0A8J3CSE0_9PROT</name>
<sequence>MLTKRKTSMTPRVVRVNKIAKASLGLLALATTAMAPSAFADDRNLMDRTVTVKFDKSDLLSPKGVDGVYAKLVKTAKRSCKSDPVSVLYLGQSMKECADDLVAQFVANADFDVLTRYHLAAVPTQERVQLAQSDVSVATP</sequence>
<dbReference type="AlphaFoldDB" id="A0A8J3CSE0"/>
<dbReference type="RefSeq" id="WP_189497187.1">
    <property type="nucleotide sequence ID" value="NZ_BMZH01000005.1"/>
</dbReference>
<evidence type="ECO:0008006" key="4">
    <source>
        <dbReference type="Google" id="ProtNLM"/>
    </source>
</evidence>